<name>A0A5P1ED56_ASPOF</name>
<evidence type="ECO:0000313" key="5">
    <source>
        <dbReference type="Proteomes" id="UP000243459"/>
    </source>
</evidence>
<comment type="pathway">
    <text evidence="1">Glycolipid biosynthesis; glycosylphosphatidylinositol-anchor biosynthesis.</text>
</comment>
<comment type="similarity">
    <text evidence="2">Belongs to the PIGH family.</text>
</comment>
<dbReference type="Gramene" id="ONK62641">
    <property type="protein sequence ID" value="ONK62641"/>
    <property type="gene ID" value="A4U43_C07F6300"/>
</dbReference>
<dbReference type="GO" id="GO:0000506">
    <property type="term" value="C:glycosylphosphatidylinositol-N-acetylglucosaminyltransferase (GPI-GnT) complex"/>
    <property type="evidence" value="ECO:0007669"/>
    <property type="project" value="InterPro"/>
</dbReference>
<dbReference type="PANTHER" id="PTHR15231">
    <property type="entry name" value="PHOSPHATIDYLINOSITOL N-ACETYLGLUCOSAMINYLTRANSFERASE SUBUNIT H"/>
    <property type="match status" value="1"/>
</dbReference>
<evidence type="ECO:0000259" key="3">
    <source>
        <dbReference type="Pfam" id="PF10181"/>
    </source>
</evidence>
<evidence type="ECO:0000313" key="4">
    <source>
        <dbReference type="EMBL" id="ONK62641.1"/>
    </source>
</evidence>
<dbReference type="EMBL" id="CM007387">
    <property type="protein sequence ID" value="ONK62641.1"/>
    <property type="molecule type" value="Genomic_DNA"/>
</dbReference>
<keyword evidence="5" id="KW-1185">Reference proteome</keyword>
<dbReference type="PANTHER" id="PTHR15231:SF1">
    <property type="entry name" value="PHOSPHATIDYLINOSITOL N-ACETYLGLUCOSAMINYLTRANSFERASE SUBUNIT H"/>
    <property type="match status" value="1"/>
</dbReference>
<sequence>MLSIEQEFAAIVSLPLESIVIMPEFGVQLETCYWSGRISCRFVPIRKILRPVLNECVTPVTCYWSLALIQHEEESLFLVFQELQPPLTMLTPAWKALCGATDCKEIFSP</sequence>
<dbReference type="UniPathway" id="UPA00196"/>
<dbReference type="AlphaFoldDB" id="A0A5P1ED56"/>
<dbReference type="InterPro" id="IPR044215">
    <property type="entry name" value="PIG-H"/>
</dbReference>
<reference evidence="5" key="1">
    <citation type="journal article" date="2017" name="Nat. Commun.">
        <title>The asparagus genome sheds light on the origin and evolution of a young Y chromosome.</title>
        <authorList>
            <person name="Harkess A."/>
            <person name="Zhou J."/>
            <person name="Xu C."/>
            <person name="Bowers J.E."/>
            <person name="Van der Hulst R."/>
            <person name="Ayyampalayam S."/>
            <person name="Mercati F."/>
            <person name="Riccardi P."/>
            <person name="McKain M.R."/>
            <person name="Kakrana A."/>
            <person name="Tang H."/>
            <person name="Ray J."/>
            <person name="Groenendijk J."/>
            <person name="Arikit S."/>
            <person name="Mathioni S.M."/>
            <person name="Nakano M."/>
            <person name="Shan H."/>
            <person name="Telgmann-Rauber A."/>
            <person name="Kanno A."/>
            <person name="Yue Z."/>
            <person name="Chen H."/>
            <person name="Li W."/>
            <person name="Chen Y."/>
            <person name="Xu X."/>
            <person name="Zhang Y."/>
            <person name="Luo S."/>
            <person name="Chen H."/>
            <person name="Gao J."/>
            <person name="Mao Z."/>
            <person name="Pires J.C."/>
            <person name="Luo M."/>
            <person name="Kudrna D."/>
            <person name="Wing R.A."/>
            <person name="Meyers B.C."/>
            <person name="Yi K."/>
            <person name="Kong H."/>
            <person name="Lavrijsen P."/>
            <person name="Sunseri F."/>
            <person name="Falavigna A."/>
            <person name="Ye Y."/>
            <person name="Leebens-Mack J.H."/>
            <person name="Chen G."/>
        </authorList>
    </citation>
    <scope>NUCLEOTIDE SEQUENCE [LARGE SCALE GENOMIC DNA]</scope>
    <source>
        <strain evidence="5">cv. DH0086</strain>
    </source>
</reference>
<accession>A0A5P1ED56</accession>
<evidence type="ECO:0000256" key="1">
    <source>
        <dbReference type="ARBA" id="ARBA00004687"/>
    </source>
</evidence>
<dbReference type="GO" id="GO:0006506">
    <property type="term" value="P:GPI anchor biosynthetic process"/>
    <property type="evidence" value="ECO:0007669"/>
    <property type="project" value="UniProtKB-UniPathway"/>
</dbReference>
<gene>
    <name evidence="4" type="ORF">A4U43_C07F6300</name>
</gene>
<dbReference type="Proteomes" id="UP000243459">
    <property type="component" value="Chromosome 7"/>
</dbReference>
<feature type="domain" description="Phosphatidylinositol N-acetylglucosaminyltransferase subunit H conserved" evidence="3">
    <location>
        <begin position="18"/>
        <end position="81"/>
    </location>
</feature>
<organism evidence="4 5">
    <name type="scientific">Asparagus officinalis</name>
    <name type="common">Garden asparagus</name>
    <dbReference type="NCBI Taxonomy" id="4686"/>
    <lineage>
        <taxon>Eukaryota</taxon>
        <taxon>Viridiplantae</taxon>
        <taxon>Streptophyta</taxon>
        <taxon>Embryophyta</taxon>
        <taxon>Tracheophyta</taxon>
        <taxon>Spermatophyta</taxon>
        <taxon>Magnoliopsida</taxon>
        <taxon>Liliopsida</taxon>
        <taxon>Asparagales</taxon>
        <taxon>Asparagaceae</taxon>
        <taxon>Asparagoideae</taxon>
        <taxon>Asparagus</taxon>
    </lineage>
</organism>
<proteinExistence type="inferred from homology"/>
<dbReference type="OMA" id="ATDCKEI"/>
<protein>
    <recommendedName>
        <fullName evidence="3">Phosphatidylinositol N-acetylglucosaminyltransferase subunit H conserved domain-containing protein</fullName>
    </recommendedName>
</protein>
<dbReference type="InterPro" id="IPR019328">
    <property type="entry name" value="PIGH-H_dom"/>
</dbReference>
<dbReference type="Pfam" id="PF10181">
    <property type="entry name" value="PIG-H"/>
    <property type="match status" value="1"/>
</dbReference>
<evidence type="ECO:0000256" key="2">
    <source>
        <dbReference type="ARBA" id="ARBA00009610"/>
    </source>
</evidence>